<sequence>MGSLNKVKVSPQNGLRSPLLCETKSLCLPVVVCMDGREYLYGMMASADLSTDRHGVAMTSSCAVDWRIQLDVIAMYALGTQASILGMVDGACLIYLAVENRGGYQVMLKELRITRDRPGQKQSFLERTKENRLA</sequence>
<dbReference type="AlphaFoldDB" id="A0A0C9LTJ0"/>
<name>A0A0C9LTJ0_9FUNG</name>
<organism evidence="1">
    <name type="scientific">Mucor ambiguus</name>
    <dbReference type="NCBI Taxonomy" id="91626"/>
    <lineage>
        <taxon>Eukaryota</taxon>
        <taxon>Fungi</taxon>
        <taxon>Fungi incertae sedis</taxon>
        <taxon>Mucoromycota</taxon>
        <taxon>Mucoromycotina</taxon>
        <taxon>Mucoromycetes</taxon>
        <taxon>Mucorales</taxon>
        <taxon>Mucorineae</taxon>
        <taxon>Mucoraceae</taxon>
        <taxon>Mucor</taxon>
    </lineage>
</organism>
<evidence type="ECO:0000313" key="2">
    <source>
        <dbReference type="Proteomes" id="UP000053815"/>
    </source>
</evidence>
<proteinExistence type="predicted"/>
<keyword evidence="2" id="KW-1185">Reference proteome</keyword>
<accession>A0A0C9LTJ0</accession>
<dbReference type="Proteomes" id="UP000053815">
    <property type="component" value="Unassembled WGS sequence"/>
</dbReference>
<evidence type="ECO:0000313" key="1">
    <source>
        <dbReference type="EMBL" id="GAN03760.1"/>
    </source>
</evidence>
<protein>
    <submittedName>
        <fullName evidence="1">Uncharacterized protein</fullName>
    </submittedName>
</protein>
<gene>
    <name evidence="1" type="ORF">MAM1_0047c03215</name>
</gene>
<dbReference type="EMBL" id="DF836336">
    <property type="protein sequence ID" value="GAN03760.1"/>
    <property type="molecule type" value="Genomic_DNA"/>
</dbReference>
<reference evidence="1" key="1">
    <citation type="submission" date="2014-09" db="EMBL/GenBank/DDBJ databases">
        <title>Draft genome sequence of an oleaginous Mucoromycotina fungus Mucor ambiguus NBRC6742.</title>
        <authorList>
            <person name="Takeda I."/>
            <person name="Yamane N."/>
            <person name="Morita T."/>
            <person name="Tamano K."/>
            <person name="Machida M."/>
            <person name="Baker S."/>
            <person name="Koike H."/>
        </authorList>
    </citation>
    <scope>NUCLEOTIDE SEQUENCE</scope>
    <source>
        <strain evidence="1">NBRC 6742</strain>
    </source>
</reference>